<reference evidence="1 2" key="1">
    <citation type="submission" date="2010-01" db="EMBL/GenBank/DDBJ databases">
        <authorList>
            <person name="Weinstock G."/>
            <person name="Sodergren E."/>
            <person name="Clifton S."/>
            <person name="Fulton L."/>
            <person name="Fulton B."/>
            <person name="Courtney L."/>
            <person name="Fronick C."/>
            <person name="Harrison M."/>
            <person name="Strong C."/>
            <person name="Farmer C."/>
            <person name="Delahaunty K."/>
            <person name="Markovic C."/>
            <person name="Hall O."/>
            <person name="Minx P."/>
            <person name="Tomlinson C."/>
            <person name="Mitreva M."/>
            <person name="Nelson J."/>
            <person name="Hou S."/>
            <person name="Wollam A."/>
            <person name="Pepin K.H."/>
            <person name="Johnson M."/>
            <person name="Bhonagiri V."/>
            <person name="Nash W.E."/>
            <person name="Warren W."/>
            <person name="Chinwalla A."/>
            <person name="Mardis E.R."/>
            <person name="Wilson R.K."/>
        </authorList>
    </citation>
    <scope>NUCLEOTIDE SEQUENCE [LARGE SCALE GENOMIC DNA]</scope>
    <source>
        <strain evidence="1 2">DSM 13479</strain>
    </source>
</reference>
<sequence length="46" mass="5428">MKHSFHLILIVILIKKKIKVYNKKISINYVGMGKCSQLWNEIVKNI</sequence>
<protein>
    <submittedName>
        <fullName evidence="1">Uncharacterized protein</fullName>
    </submittedName>
</protein>
<comment type="caution">
    <text evidence="1">The sequence shown here is derived from an EMBL/GenBank/DDBJ whole genome shotgun (WGS) entry which is preliminary data.</text>
</comment>
<evidence type="ECO:0000313" key="1">
    <source>
        <dbReference type="EMBL" id="EFC97325.1"/>
    </source>
</evidence>
<proteinExistence type="predicted"/>
<gene>
    <name evidence="1" type="ORF">CLOSTHATH_04486</name>
</gene>
<dbReference type="AlphaFoldDB" id="D3ALI9"/>
<accession>D3ALI9</accession>
<dbReference type="HOGENOM" id="CLU_3184620_0_0_9"/>
<organism evidence="1 2">
    <name type="scientific">Hungatella hathewayi DSM 13479</name>
    <dbReference type="NCBI Taxonomy" id="566550"/>
    <lineage>
        <taxon>Bacteria</taxon>
        <taxon>Bacillati</taxon>
        <taxon>Bacillota</taxon>
        <taxon>Clostridia</taxon>
        <taxon>Lachnospirales</taxon>
        <taxon>Lachnospiraceae</taxon>
        <taxon>Hungatella</taxon>
    </lineage>
</organism>
<evidence type="ECO:0000313" key="2">
    <source>
        <dbReference type="Proteomes" id="UP000004968"/>
    </source>
</evidence>
<dbReference type="EMBL" id="ACIO01000406">
    <property type="protein sequence ID" value="EFC97325.1"/>
    <property type="molecule type" value="Genomic_DNA"/>
</dbReference>
<dbReference type="Proteomes" id="UP000004968">
    <property type="component" value="Unassembled WGS sequence"/>
</dbReference>
<name>D3ALI9_9FIRM</name>